<name>A0ABZ1L230_9ACTN</name>
<dbReference type="EMBL" id="CP108188">
    <property type="protein sequence ID" value="WTR68563.1"/>
    <property type="molecule type" value="Genomic_DNA"/>
</dbReference>
<protein>
    <submittedName>
        <fullName evidence="2">Uncharacterized protein</fullName>
    </submittedName>
</protein>
<dbReference type="RefSeq" id="WP_327165660.1">
    <property type="nucleotide sequence ID" value="NZ_CP108062.1"/>
</dbReference>
<reference evidence="2 3" key="1">
    <citation type="submission" date="2022-10" db="EMBL/GenBank/DDBJ databases">
        <title>The complete genomes of actinobacterial strains from the NBC collection.</title>
        <authorList>
            <person name="Joergensen T.S."/>
            <person name="Alvarez Arevalo M."/>
            <person name="Sterndorff E.B."/>
            <person name="Faurdal D."/>
            <person name="Vuksanovic O."/>
            <person name="Mourched A.-S."/>
            <person name="Charusanti P."/>
            <person name="Shaw S."/>
            <person name="Blin K."/>
            <person name="Weber T."/>
        </authorList>
    </citation>
    <scope>NUCLEOTIDE SEQUENCE [LARGE SCALE GENOMIC DNA]</scope>
    <source>
        <strain evidence="2 3">NBC_00123</strain>
    </source>
</reference>
<evidence type="ECO:0000313" key="2">
    <source>
        <dbReference type="EMBL" id="WTR68563.1"/>
    </source>
</evidence>
<organism evidence="2 3">
    <name type="scientific">Streptomyces zaomyceticus</name>
    <dbReference type="NCBI Taxonomy" id="68286"/>
    <lineage>
        <taxon>Bacteria</taxon>
        <taxon>Bacillati</taxon>
        <taxon>Actinomycetota</taxon>
        <taxon>Actinomycetes</taxon>
        <taxon>Kitasatosporales</taxon>
        <taxon>Streptomycetaceae</taxon>
        <taxon>Streptomyces</taxon>
    </lineage>
</organism>
<keyword evidence="3" id="KW-1185">Reference proteome</keyword>
<evidence type="ECO:0000256" key="1">
    <source>
        <dbReference type="SAM" id="MobiDB-lite"/>
    </source>
</evidence>
<sequence>MTPGPWSPAGDTTPWRPVAEDDPLDGLRDALAEADCGYEPRGGYEDSCWILHTIHDGPVRLRWDEVLSRAGRSLEDWPGTLSYLVFEDVAGTEELEGPDPAELDRASLARLVDHLVRNGPRGADTPCGAAQAPAATPLGGSTVARRGRLGDALAHHDAMADFRFPATWWASDGSWLVLTDLDLSATEVFGNRRLIAGLLADPELDTVRRPTVAETLGG</sequence>
<evidence type="ECO:0000313" key="3">
    <source>
        <dbReference type="Proteomes" id="UP001622594"/>
    </source>
</evidence>
<feature type="region of interest" description="Disordered" evidence="1">
    <location>
        <begin position="1"/>
        <end position="23"/>
    </location>
</feature>
<gene>
    <name evidence="2" type="ORF">OG814_04390</name>
</gene>
<accession>A0ABZ1L230</accession>
<proteinExistence type="predicted"/>
<dbReference type="Proteomes" id="UP001622594">
    <property type="component" value="Chromosome"/>
</dbReference>